<keyword evidence="1" id="KW-0812">Transmembrane</keyword>
<evidence type="ECO:0000313" key="2">
    <source>
        <dbReference type="EMBL" id="OPX56893.1"/>
    </source>
</evidence>
<dbReference type="Proteomes" id="UP000191418">
    <property type="component" value="Unassembled WGS sequence"/>
</dbReference>
<reference evidence="2 3" key="1">
    <citation type="submission" date="2017-01" db="EMBL/GenBank/DDBJ databases">
        <title>Genome Sequencing of a Marine Spirillum, Oceanospirillum multiglobuliferum ATCC 33336, from Japan.</title>
        <authorList>
            <person name="Carney J.G."/>
            <person name="Trachtenberg A.M."/>
            <person name="Rheaume B.A."/>
            <person name="Linnane J.D."/>
            <person name="Pitts N.L."/>
            <person name="Mykles D.L."/>
            <person name="Maclea K.S."/>
        </authorList>
    </citation>
    <scope>NUCLEOTIDE SEQUENCE [LARGE SCALE GENOMIC DNA]</scope>
    <source>
        <strain evidence="2 3">ATCC 33336</strain>
    </source>
</reference>
<feature type="transmembrane region" description="Helical" evidence="1">
    <location>
        <begin position="178"/>
        <end position="200"/>
    </location>
</feature>
<keyword evidence="3" id="KW-1185">Reference proteome</keyword>
<protein>
    <submittedName>
        <fullName evidence="2">Uncharacterized protein</fullName>
    </submittedName>
</protein>
<dbReference type="STRING" id="64969.SAMN02745127_00916"/>
<dbReference type="EMBL" id="MTSM01000001">
    <property type="protein sequence ID" value="OPX56893.1"/>
    <property type="molecule type" value="Genomic_DNA"/>
</dbReference>
<keyword evidence="1" id="KW-0472">Membrane</keyword>
<evidence type="ECO:0000313" key="3">
    <source>
        <dbReference type="Proteomes" id="UP000191418"/>
    </source>
</evidence>
<feature type="transmembrane region" description="Helical" evidence="1">
    <location>
        <begin position="12"/>
        <end position="37"/>
    </location>
</feature>
<dbReference type="OrthoDB" id="6195970at2"/>
<accession>A0A1T4MU96</accession>
<evidence type="ECO:0000256" key="1">
    <source>
        <dbReference type="SAM" id="Phobius"/>
    </source>
</evidence>
<dbReference type="RefSeq" id="WP_078744515.1">
    <property type="nucleotide sequence ID" value="NZ_FUXG01000004.1"/>
</dbReference>
<name>A0A1T4MU96_9GAMM</name>
<organism evidence="2 3">
    <name type="scientific">Oceanospirillum multiglobuliferum</name>
    <dbReference type="NCBI Taxonomy" id="64969"/>
    <lineage>
        <taxon>Bacteria</taxon>
        <taxon>Pseudomonadati</taxon>
        <taxon>Pseudomonadota</taxon>
        <taxon>Gammaproteobacteria</taxon>
        <taxon>Oceanospirillales</taxon>
        <taxon>Oceanospirillaceae</taxon>
        <taxon>Oceanospirillum</taxon>
    </lineage>
</organism>
<dbReference type="AlphaFoldDB" id="A0A1T4MU96"/>
<keyword evidence="1" id="KW-1133">Transmembrane helix</keyword>
<gene>
    <name evidence="2" type="ORF">BTE48_00200</name>
</gene>
<sequence length="262" mass="29492">MSEKSVKPQSSLAKRLGITLVFVLMFSVGLSALLSYFNFEKKHQQLVSSRLQVMLDEVRVAIDQGTSLGLPLESQTEISNHLHNLTLTDTSIHIAAVMNMAQSALFSVGDVEQVTAHIPAQWYQAHADNQSSHALEIESYLLVAEPILNNFDRQTGLLILAYDKQAYIQKNQQLLTALNYQTLLSILAGGVVGLLLLMLLMRRMNKMIQRLNLALKQNLSGRGQDYALDENSDHLEYQYQPLHQKIRDLSPVSRPIPEEKKQ</sequence>
<comment type="caution">
    <text evidence="2">The sequence shown here is derived from an EMBL/GenBank/DDBJ whole genome shotgun (WGS) entry which is preliminary data.</text>
</comment>
<proteinExistence type="predicted"/>